<gene>
    <name evidence="1" type="ORF">GJ700_31480</name>
</gene>
<dbReference type="EMBL" id="WKJJ01000029">
    <property type="protein sequence ID" value="MRV76240.1"/>
    <property type="molecule type" value="Genomic_DNA"/>
</dbReference>
<reference evidence="1 2" key="1">
    <citation type="submission" date="2019-11" db="EMBL/GenBank/DDBJ databases">
        <title>Novel species isolated from a subtropical stream in China.</title>
        <authorList>
            <person name="Lu H."/>
        </authorList>
    </citation>
    <scope>NUCLEOTIDE SEQUENCE [LARGE SCALE GENOMIC DNA]</scope>
    <source>
        <strain evidence="1 2">FT92W</strain>
    </source>
</reference>
<evidence type="ECO:0000313" key="1">
    <source>
        <dbReference type="EMBL" id="MRV76240.1"/>
    </source>
</evidence>
<accession>A0A7X2IU89</accession>
<dbReference type="Proteomes" id="UP000446768">
    <property type="component" value="Unassembled WGS sequence"/>
</dbReference>
<dbReference type="AlphaFoldDB" id="A0A7X2IU89"/>
<organism evidence="1 2">
    <name type="scientific">Pseudoduganella rivuli</name>
    <dbReference type="NCBI Taxonomy" id="2666085"/>
    <lineage>
        <taxon>Bacteria</taxon>
        <taxon>Pseudomonadati</taxon>
        <taxon>Pseudomonadota</taxon>
        <taxon>Betaproteobacteria</taxon>
        <taxon>Burkholderiales</taxon>
        <taxon>Oxalobacteraceae</taxon>
        <taxon>Telluria group</taxon>
        <taxon>Pseudoduganella</taxon>
    </lineage>
</organism>
<proteinExistence type="predicted"/>
<protein>
    <submittedName>
        <fullName evidence="1">Uncharacterized protein</fullName>
    </submittedName>
</protein>
<comment type="caution">
    <text evidence="1">The sequence shown here is derived from an EMBL/GenBank/DDBJ whole genome shotgun (WGS) entry which is preliminary data.</text>
</comment>
<name>A0A7X2IU89_9BURK</name>
<sequence>MSKSAYQVAREALSVLEFYSDSYGASPVFHDERRRVGAELKSKAQEYPDGSAGKELLLDLAALFTK</sequence>
<keyword evidence="2" id="KW-1185">Reference proteome</keyword>
<evidence type="ECO:0000313" key="2">
    <source>
        <dbReference type="Proteomes" id="UP000446768"/>
    </source>
</evidence>
<dbReference type="RefSeq" id="WP_154381546.1">
    <property type="nucleotide sequence ID" value="NZ_WKJJ01000029.1"/>
</dbReference>